<evidence type="ECO:0000313" key="2">
    <source>
        <dbReference type="EMBL" id="KGN48459.1"/>
    </source>
</evidence>
<gene>
    <name evidence="2" type="ORF">Csa_6G487800</name>
</gene>
<evidence type="ECO:0000256" key="1">
    <source>
        <dbReference type="SAM" id="Phobius"/>
    </source>
</evidence>
<dbReference type="Gramene" id="KGN48459">
    <property type="protein sequence ID" value="KGN48459"/>
    <property type="gene ID" value="Csa_6G487800"/>
</dbReference>
<sequence>MATPSKLYSSCSVLMGFLFAYSTAVQFNDPDWYLWVPLYGCACAVNLLKWNVSLEAMNNVAKAAMGVGICLWVKVVAEDYMNGIAGFLSLDLSERVVREKTGSGLVVCSMILHLIAASSSSPKLRRTSKSKSKRVFPRHLTYGIACLVAFSYGLPIFFFLVKKGKMKF</sequence>
<dbReference type="eggNOG" id="ENOG502S1R6">
    <property type="taxonomic scope" value="Eukaryota"/>
</dbReference>
<reference evidence="2 3" key="3">
    <citation type="journal article" date="2010" name="BMC Genomics">
        <title>Transcriptome sequencing and comparative analysis of cucumber flowers with different sex types.</title>
        <authorList>
            <person name="Guo S."/>
            <person name="Zheng Y."/>
            <person name="Joung J.G."/>
            <person name="Liu S."/>
            <person name="Zhang Z."/>
            <person name="Crasta O.R."/>
            <person name="Sobral B.W."/>
            <person name="Xu Y."/>
            <person name="Huang S."/>
            <person name="Fei Z."/>
        </authorList>
    </citation>
    <scope>NUCLEOTIDE SEQUENCE [LARGE SCALE GENOMIC DNA]</scope>
    <source>
        <strain evidence="3">cv. 9930</strain>
    </source>
</reference>
<dbReference type="AlphaFoldDB" id="A0A0A0KI28"/>
<accession>A0A0A0KI28</accession>
<dbReference type="OMA" id="DWYFWFS"/>
<feature type="transmembrane region" description="Helical" evidence="1">
    <location>
        <begin position="140"/>
        <end position="161"/>
    </location>
</feature>
<evidence type="ECO:0008006" key="4">
    <source>
        <dbReference type="Google" id="ProtNLM"/>
    </source>
</evidence>
<evidence type="ECO:0000313" key="3">
    <source>
        <dbReference type="Proteomes" id="UP000029981"/>
    </source>
</evidence>
<dbReference type="OrthoDB" id="9924288at2759"/>
<organism evidence="2 3">
    <name type="scientific">Cucumis sativus</name>
    <name type="common">Cucumber</name>
    <dbReference type="NCBI Taxonomy" id="3659"/>
    <lineage>
        <taxon>Eukaryota</taxon>
        <taxon>Viridiplantae</taxon>
        <taxon>Streptophyta</taxon>
        <taxon>Embryophyta</taxon>
        <taxon>Tracheophyta</taxon>
        <taxon>Spermatophyta</taxon>
        <taxon>Magnoliopsida</taxon>
        <taxon>eudicotyledons</taxon>
        <taxon>Gunneridae</taxon>
        <taxon>Pentapetalae</taxon>
        <taxon>rosids</taxon>
        <taxon>fabids</taxon>
        <taxon>Cucurbitales</taxon>
        <taxon>Cucurbitaceae</taxon>
        <taxon>Benincaseae</taxon>
        <taxon>Cucumis</taxon>
    </lineage>
</organism>
<dbReference type="PANTHER" id="PTHR34262:SF1">
    <property type="entry name" value="TRANSMEMBRANE PROTEIN 220"/>
    <property type="match status" value="1"/>
</dbReference>
<feature type="transmembrane region" description="Helical" evidence="1">
    <location>
        <begin position="101"/>
        <end position="119"/>
    </location>
</feature>
<dbReference type="EMBL" id="CM002927">
    <property type="protein sequence ID" value="KGN48459.1"/>
    <property type="molecule type" value="Genomic_DNA"/>
</dbReference>
<dbReference type="PANTHER" id="PTHR34262">
    <property type="entry name" value="TRANSMEMBRANE PROTEIN 220"/>
    <property type="match status" value="1"/>
</dbReference>
<dbReference type="Proteomes" id="UP000029981">
    <property type="component" value="Chromosome 6"/>
</dbReference>
<name>A0A0A0KI28_CUCSA</name>
<keyword evidence="3" id="KW-1185">Reference proteome</keyword>
<protein>
    <recommendedName>
        <fullName evidence="4">Transmembrane protein 220</fullName>
    </recommendedName>
</protein>
<dbReference type="Pfam" id="PF15071">
    <property type="entry name" value="TMEM220"/>
    <property type="match status" value="1"/>
</dbReference>
<reference evidence="2 3" key="4">
    <citation type="journal article" date="2011" name="BMC Genomics">
        <title>RNA-Seq improves annotation of protein-coding genes in the cucumber genome.</title>
        <authorList>
            <person name="Li Z."/>
            <person name="Zhang Z."/>
            <person name="Yan P."/>
            <person name="Huang S."/>
            <person name="Fei Z."/>
            <person name="Lin K."/>
        </authorList>
    </citation>
    <scope>NUCLEOTIDE SEQUENCE [LARGE SCALE GENOMIC DNA]</scope>
    <source>
        <strain evidence="3">cv. 9930</strain>
    </source>
</reference>
<keyword evidence="1" id="KW-1133">Transmembrane helix</keyword>
<reference evidence="2 3" key="1">
    <citation type="journal article" date="2009" name="Nat. Genet.">
        <title>The genome of the cucumber, Cucumis sativus L.</title>
        <authorList>
            <person name="Huang S."/>
            <person name="Li R."/>
            <person name="Zhang Z."/>
            <person name="Li L."/>
            <person name="Gu X."/>
            <person name="Fan W."/>
            <person name="Lucas W.J."/>
            <person name="Wang X."/>
            <person name="Xie B."/>
            <person name="Ni P."/>
            <person name="Ren Y."/>
            <person name="Zhu H."/>
            <person name="Li J."/>
            <person name="Lin K."/>
            <person name="Jin W."/>
            <person name="Fei Z."/>
            <person name="Li G."/>
            <person name="Staub J."/>
            <person name="Kilian A."/>
            <person name="van der Vossen E.A."/>
            <person name="Wu Y."/>
            <person name="Guo J."/>
            <person name="He J."/>
            <person name="Jia Z."/>
            <person name="Ren Y."/>
            <person name="Tian G."/>
            <person name="Lu Y."/>
            <person name="Ruan J."/>
            <person name="Qian W."/>
            <person name="Wang M."/>
            <person name="Huang Q."/>
            <person name="Li B."/>
            <person name="Xuan Z."/>
            <person name="Cao J."/>
            <person name="Asan"/>
            <person name="Wu Z."/>
            <person name="Zhang J."/>
            <person name="Cai Q."/>
            <person name="Bai Y."/>
            <person name="Zhao B."/>
            <person name="Han Y."/>
            <person name="Li Y."/>
            <person name="Li X."/>
            <person name="Wang S."/>
            <person name="Shi Q."/>
            <person name="Liu S."/>
            <person name="Cho W.K."/>
            <person name="Kim J.Y."/>
            <person name="Xu Y."/>
            <person name="Heller-Uszynska K."/>
            <person name="Miao H."/>
            <person name="Cheng Z."/>
            <person name="Zhang S."/>
            <person name="Wu J."/>
            <person name="Yang Y."/>
            <person name="Kang H."/>
            <person name="Li M."/>
            <person name="Liang H."/>
            <person name="Ren X."/>
            <person name="Shi Z."/>
            <person name="Wen M."/>
            <person name="Jian M."/>
            <person name="Yang H."/>
            <person name="Zhang G."/>
            <person name="Yang Z."/>
            <person name="Chen R."/>
            <person name="Liu S."/>
            <person name="Li J."/>
            <person name="Ma L."/>
            <person name="Liu H."/>
            <person name="Zhou Y."/>
            <person name="Zhao J."/>
            <person name="Fang X."/>
            <person name="Li G."/>
            <person name="Fang L."/>
            <person name="Li Y."/>
            <person name="Liu D."/>
            <person name="Zheng H."/>
            <person name="Zhang Y."/>
            <person name="Qin N."/>
            <person name="Li Z."/>
            <person name="Yang G."/>
            <person name="Yang S."/>
            <person name="Bolund L."/>
            <person name="Kristiansen K."/>
            <person name="Zheng H."/>
            <person name="Li S."/>
            <person name="Zhang X."/>
            <person name="Yang H."/>
            <person name="Wang J."/>
            <person name="Sun R."/>
            <person name="Zhang B."/>
            <person name="Jiang S."/>
            <person name="Wang J."/>
            <person name="Du Y."/>
            <person name="Li S."/>
        </authorList>
    </citation>
    <scope>NUCLEOTIDE SEQUENCE [LARGE SCALE GENOMIC DNA]</scope>
    <source>
        <strain evidence="3">cv. 9930</strain>
    </source>
</reference>
<dbReference type="InterPro" id="IPR029377">
    <property type="entry name" value="TMEM220"/>
</dbReference>
<proteinExistence type="predicted"/>
<dbReference type="KEGG" id="csv:101203807"/>
<feature type="transmembrane region" description="Helical" evidence="1">
    <location>
        <begin position="32"/>
        <end position="48"/>
    </location>
</feature>
<keyword evidence="1" id="KW-0812">Transmembrane</keyword>
<feature type="transmembrane region" description="Helical" evidence="1">
    <location>
        <begin position="7"/>
        <end position="26"/>
    </location>
</feature>
<keyword evidence="1" id="KW-0472">Membrane</keyword>
<reference evidence="2 3" key="2">
    <citation type="journal article" date="2009" name="PLoS ONE">
        <title>An integrated genetic and cytogenetic map of the cucumber genome.</title>
        <authorList>
            <person name="Ren Y."/>
            <person name="Zhang Z."/>
            <person name="Liu J."/>
            <person name="Staub J.E."/>
            <person name="Han Y."/>
            <person name="Cheng Z."/>
            <person name="Li X."/>
            <person name="Lu J."/>
            <person name="Miao H."/>
            <person name="Kang H."/>
            <person name="Xie B."/>
            <person name="Gu X."/>
            <person name="Wang X."/>
            <person name="Du Y."/>
            <person name="Jin W."/>
            <person name="Huang S."/>
        </authorList>
    </citation>
    <scope>NUCLEOTIDE SEQUENCE [LARGE SCALE GENOMIC DNA]</scope>
    <source>
        <strain evidence="3">cv. 9930</strain>
    </source>
</reference>